<gene>
    <name evidence="2" type="ORF">STA1M1_15540</name>
</gene>
<feature type="region of interest" description="Disordered" evidence="1">
    <location>
        <begin position="1"/>
        <end position="42"/>
    </location>
</feature>
<accession>A0ABQ5LTF1</accession>
<dbReference type="Proteomes" id="UP001144205">
    <property type="component" value="Unassembled WGS sequence"/>
</dbReference>
<sequence>MSLVSDYPKLIDTGVSAQEKDMTDKPRGPAAIRNHPALDGTPLPKDVVQRHIWMLDVLRQLHLYATQEGLPAVAENIVAASDALLNELRGHFHGSDPEGGAAGA</sequence>
<keyword evidence="3" id="KW-1185">Reference proteome</keyword>
<evidence type="ECO:0000313" key="2">
    <source>
        <dbReference type="EMBL" id="GKY87685.1"/>
    </source>
</evidence>
<proteinExistence type="predicted"/>
<evidence type="ECO:0000256" key="1">
    <source>
        <dbReference type="SAM" id="MobiDB-lite"/>
    </source>
</evidence>
<reference evidence="2" key="1">
    <citation type="journal article" date="2023" name="Int. J. Syst. Evol. Microbiol.">
        <title>Sinisalibacter aestuarii sp. nov., isolated from estuarine sediment of the Arakawa River.</title>
        <authorList>
            <person name="Arafat S.T."/>
            <person name="Hirano S."/>
            <person name="Sato A."/>
            <person name="Takeuchi K."/>
            <person name="Yasuda T."/>
            <person name="Terahara T."/>
            <person name="Hamada M."/>
            <person name="Kobayashi T."/>
        </authorList>
    </citation>
    <scope>NUCLEOTIDE SEQUENCE</scope>
    <source>
        <strain evidence="2">B-399</strain>
    </source>
</reference>
<organism evidence="2 3">
    <name type="scientific">Sinisalibacter aestuarii</name>
    <dbReference type="NCBI Taxonomy" id="2949426"/>
    <lineage>
        <taxon>Bacteria</taxon>
        <taxon>Pseudomonadati</taxon>
        <taxon>Pseudomonadota</taxon>
        <taxon>Alphaproteobacteria</taxon>
        <taxon>Rhodobacterales</taxon>
        <taxon>Roseobacteraceae</taxon>
        <taxon>Sinisalibacter</taxon>
    </lineage>
</organism>
<feature type="compositionally biased region" description="Basic and acidic residues" evidence="1">
    <location>
        <begin position="18"/>
        <end position="27"/>
    </location>
</feature>
<protein>
    <submittedName>
        <fullName evidence="2">Uncharacterized protein</fullName>
    </submittedName>
</protein>
<comment type="caution">
    <text evidence="2">The sequence shown here is derived from an EMBL/GenBank/DDBJ whole genome shotgun (WGS) entry which is preliminary data.</text>
</comment>
<evidence type="ECO:0000313" key="3">
    <source>
        <dbReference type="Proteomes" id="UP001144205"/>
    </source>
</evidence>
<name>A0ABQ5LTF1_9RHOB</name>
<dbReference type="EMBL" id="BROH01000003">
    <property type="protein sequence ID" value="GKY87685.1"/>
    <property type="molecule type" value="Genomic_DNA"/>
</dbReference>